<feature type="domain" description="Plastocyanin-like" evidence="15">
    <location>
        <begin position="252"/>
        <end position="344"/>
    </location>
</feature>
<dbReference type="InterPro" id="IPR011707">
    <property type="entry name" value="Cu-oxidase-like_N"/>
</dbReference>
<keyword evidence="10 12" id="KW-0186">Copper</keyword>
<evidence type="ECO:0000256" key="8">
    <source>
        <dbReference type="ARBA" id="ARBA00022737"/>
    </source>
</evidence>
<evidence type="ECO:0000256" key="5">
    <source>
        <dbReference type="ARBA" id="ARBA00011882"/>
    </source>
</evidence>
<comment type="cofactor">
    <cofactor evidence="1 12">
        <name>Cu(+)</name>
        <dbReference type="ChEBI" id="CHEBI:49552"/>
    </cofactor>
</comment>
<evidence type="ECO:0000256" key="12">
    <source>
        <dbReference type="PIRSR" id="PIRSR601287-1"/>
    </source>
</evidence>
<evidence type="ECO:0000313" key="18">
    <source>
        <dbReference type="Proteomes" id="UP000316852"/>
    </source>
</evidence>
<name>A0A538T6B7_UNCEI</name>
<feature type="binding site" description="type 1 copper site" evidence="12">
    <location>
        <position position="189"/>
    </location>
    <ligand>
        <name>Cu cation</name>
        <dbReference type="ChEBI" id="CHEBI:23378"/>
        <label>1</label>
    </ligand>
</feature>
<comment type="subunit">
    <text evidence="4">Homotrimer.</text>
</comment>
<evidence type="ECO:0000256" key="11">
    <source>
        <dbReference type="ARBA" id="ARBA00049340"/>
    </source>
</evidence>
<evidence type="ECO:0000256" key="9">
    <source>
        <dbReference type="ARBA" id="ARBA00023002"/>
    </source>
</evidence>
<feature type="binding site" description="type 1 copper site" evidence="12">
    <location>
        <position position="197"/>
    </location>
    <ligand>
        <name>Cu cation</name>
        <dbReference type="ChEBI" id="CHEBI:23378"/>
        <label>1</label>
    </ligand>
</feature>
<comment type="catalytic activity">
    <reaction evidence="11">
        <text>nitric oxide + Fe(III)-[cytochrome c] + H2O = Fe(II)-[cytochrome c] + nitrite + 2 H(+)</text>
        <dbReference type="Rhea" id="RHEA:15233"/>
        <dbReference type="Rhea" id="RHEA-COMP:10350"/>
        <dbReference type="Rhea" id="RHEA-COMP:14399"/>
        <dbReference type="ChEBI" id="CHEBI:15377"/>
        <dbReference type="ChEBI" id="CHEBI:15378"/>
        <dbReference type="ChEBI" id="CHEBI:16301"/>
        <dbReference type="ChEBI" id="CHEBI:16480"/>
        <dbReference type="ChEBI" id="CHEBI:29033"/>
        <dbReference type="ChEBI" id="CHEBI:29034"/>
        <dbReference type="EC" id="1.7.2.1"/>
    </reaction>
</comment>
<dbReference type="EMBL" id="VBOW01000024">
    <property type="protein sequence ID" value="TMQ59177.1"/>
    <property type="molecule type" value="Genomic_DNA"/>
</dbReference>
<feature type="transmembrane region" description="Helical" evidence="14">
    <location>
        <begin position="27"/>
        <end position="46"/>
    </location>
</feature>
<keyword evidence="9" id="KW-0560">Oxidoreductase</keyword>
<evidence type="ECO:0000259" key="16">
    <source>
        <dbReference type="Pfam" id="PF07732"/>
    </source>
</evidence>
<proteinExistence type="inferred from homology"/>
<keyword evidence="7 12" id="KW-0479">Metal-binding</keyword>
<dbReference type="SUPFAM" id="SSF49503">
    <property type="entry name" value="Cupredoxins"/>
    <property type="match status" value="2"/>
</dbReference>
<comment type="cofactor">
    <cofactor evidence="2 12">
        <name>Cu(2+)</name>
        <dbReference type="ChEBI" id="CHEBI:29036"/>
    </cofactor>
</comment>
<feature type="domain" description="Plastocyanin-like" evidence="16">
    <location>
        <begin position="104"/>
        <end position="211"/>
    </location>
</feature>
<keyword evidence="14" id="KW-0812">Transmembrane</keyword>
<dbReference type="GO" id="GO:0050421">
    <property type="term" value="F:nitrite reductase (NO-forming) activity"/>
    <property type="evidence" value="ECO:0007669"/>
    <property type="project" value="UniProtKB-EC"/>
</dbReference>
<protein>
    <recommendedName>
        <fullName evidence="6">Copper-containing nitrite reductase</fullName>
        <ecNumber evidence="5">1.7.2.1</ecNumber>
    </recommendedName>
</protein>
<evidence type="ECO:0000313" key="17">
    <source>
        <dbReference type="EMBL" id="TMQ59177.1"/>
    </source>
</evidence>
<sequence>MLHPSGDGREDGDRGPLARDRRFPPPSLLIGLLLLGLAAALMLSLLPGFSKAQRSAHAARRTDPMAEAAKEHAIRTLTEFDTGKVTRLPGGRVLREYWIEALNKEIEVAPGVRYAAWTFNGAVPGPTLRCTEGDSILVHFTNKAAMPHSMHFHGIHAAGMDGVFEQVPPGSSFDYAFTARPFGLHLYHCHTMPVKMHIARGLYGVFLVDPKTPRPKAREMVMVMNGFDTDLNGEDNEFYTVNGFANVFFRDYPIPIKQGELQRVYLVNMTEFDLLNSMHTHATFFHVYPTGTSMTPTIYTDTISMGQGERAILEFRYDYPGRFLFHAHQNEFAELGWLGQFEVKP</sequence>
<dbReference type="Pfam" id="PF07732">
    <property type="entry name" value="Cu-oxidase_3"/>
    <property type="match status" value="1"/>
</dbReference>
<dbReference type="AlphaFoldDB" id="A0A538T6B7"/>
<organism evidence="17 18">
    <name type="scientific">Eiseniibacteriota bacterium</name>
    <dbReference type="NCBI Taxonomy" id="2212470"/>
    <lineage>
        <taxon>Bacteria</taxon>
        <taxon>Candidatus Eiseniibacteriota</taxon>
    </lineage>
</organism>
<gene>
    <name evidence="17" type="ORF">E6K76_05475</name>
</gene>
<evidence type="ECO:0000256" key="1">
    <source>
        <dbReference type="ARBA" id="ARBA00001960"/>
    </source>
</evidence>
<keyword evidence="8" id="KW-0677">Repeat</keyword>
<dbReference type="InterPro" id="IPR045087">
    <property type="entry name" value="Cu-oxidase_fam"/>
</dbReference>
<evidence type="ECO:0000256" key="3">
    <source>
        <dbReference type="ARBA" id="ARBA00010609"/>
    </source>
</evidence>
<dbReference type="InterPro" id="IPR001287">
    <property type="entry name" value="NO2-reductase_Cu"/>
</dbReference>
<dbReference type="InterPro" id="IPR008972">
    <property type="entry name" value="Cupredoxin"/>
</dbReference>
<feature type="binding site" description="type 1 copper site" evidence="12">
    <location>
        <position position="153"/>
    </location>
    <ligand>
        <name>Cu cation</name>
        <dbReference type="ChEBI" id="CHEBI:23378"/>
        <label>1</label>
    </ligand>
</feature>
<accession>A0A538T6B7</accession>
<evidence type="ECO:0000256" key="10">
    <source>
        <dbReference type="ARBA" id="ARBA00023008"/>
    </source>
</evidence>
<evidence type="ECO:0000256" key="4">
    <source>
        <dbReference type="ARBA" id="ARBA00011233"/>
    </source>
</evidence>
<dbReference type="EC" id="1.7.2.1" evidence="5"/>
<evidence type="ECO:0000256" key="13">
    <source>
        <dbReference type="SAM" id="MobiDB-lite"/>
    </source>
</evidence>
<dbReference type="Proteomes" id="UP000316852">
    <property type="component" value="Unassembled WGS sequence"/>
</dbReference>
<evidence type="ECO:0000256" key="2">
    <source>
        <dbReference type="ARBA" id="ARBA00001973"/>
    </source>
</evidence>
<feature type="binding site" description="type 1 copper site" evidence="12">
    <location>
        <position position="188"/>
    </location>
    <ligand>
        <name>Cu cation</name>
        <dbReference type="ChEBI" id="CHEBI:23378"/>
        <label>1</label>
    </ligand>
</feature>
<evidence type="ECO:0000256" key="6">
    <source>
        <dbReference type="ARBA" id="ARBA00017290"/>
    </source>
</evidence>
<evidence type="ECO:0000259" key="15">
    <source>
        <dbReference type="Pfam" id="PF07731"/>
    </source>
</evidence>
<dbReference type="PRINTS" id="PR00695">
    <property type="entry name" value="CUNO2RDTASE"/>
</dbReference>
<dbReference type="PANTHER" id="PTHR11709">
    <property type="entry name" value="MULTI-COPPER OXIDASE"/>
    <property type="match status" value="1"/>
</dbReference>
<comment type="similarity">
    <text evidence="3">Belongs to the multicopper oxidase family.</text>
</comment>
<dbReference type="InterPro" id="IPR011706">
    <property type="entry name" value="Cu-oxidase_C"/>
</dbReference>
<evidence type="ECO:0000256" key="14">
    <source>
        <dbReference type="SAM" id="Phobius"/>
    </source>
</evidence>
<evidence type="ECO:0000256" key="7">
    <source>
        <dbReference type="ARBA" id="ARBA00022723"/>
    </source>
</evidence>
<keyword evidence="14" id="KW-0472">Membrane</keyword>
<dbReference type="GO" id="GO:0005507">
    <property type="term" value="F:copper ion binding"/>
    <property type="evidence" value="ECO:0007669"/>
    <property type="project" value="InterPro"/>
</dbReference>
<comment type="caution">
    <text evidence="17">The sequence shown here is derived from an EMBL/GenBank/DDBJ whole genome shotgun (WGS) entry which is preliminary data.</text>
</comment>
<dbReference type="PANTHER" id="PTHR11709:SF394">
    <property type="entry name" value="FI03373P-RELATED"/>
    <property type="match status" value="1"/>
</dbReference>
<feature type="region of interest" description="Disordered" evidence="13">
    <location>
        <begin position="1"/>
        <end position="20"/>
    </location>
</feature>
<reference evidence="17 18" key="1">
    <citation type="journal article" date="2019" name="Nat. Microbiol.">
        <title>Mediterranean grassland soil C-N compound turnover is dependent on rainfall and depth, and is mediated by genomically divergent microorganisms.</title>
        <authorList>
            <person name="Diamond S."/>
            <person name="Andeer P.F."/>
            <person name="Li Z."/>
            <person name="Crits-Christoph A."/>
            <person name="Burstein D."/>
            <person name="Anantharaman K."/>
            <person name="Lane K.R."/>
            <person name="Thomas B.C."/>
            <person name="Pan C."/>
            <person name="Northen T.R."/>
            <person name="Banfield J.F."/>
        </authorList>
    </citation>
    <scope>NUCLEOTIDE SEQUENCE [LARGE SCALE GENOMIC DNA]</scope>
    <source>
        <strain evidence="17">WS_6</strain>
    </source>
</reference>
<keyword evidence="14" id="KW-1133">Transmembrane helix</keyword>
<dbReference type="Pfam" id="PF07731">
    <property type="entry name" value="Cu-oxidase_2"/>
    <property type="match status" value="1"/>
</dbReference>
<feature type="binding site" description="type 1 copper site" evidence="12">
    <location>
        <position position="148"/>
    </location>
    <ligand>
        <name>Cu cation</name>
        <dbReference type="ChEBI" id="CHEBI:23378"/>
        <label>1</label>
    </ligand>
</feature>
<dbReference type="CDD" id="cd11024">
    <property type="entry name" value="CuRO_1_2DMCO_NIR_like"/>
    <property type="match status" value="1"/>
</dbReference>
<dbReference type="Gene3D" id="2.60.40.420">
    <property type="entry name" value="Cupredoxins - blue copper proteins"/>
    <property type="match status" value="2"/>
</dbReference>